<comment type="function">
    <text evidence="6">Specifically methylates the N7 position of guanine in position 527 of 16S rRNA.</text>
</comment>
<dbReference type="Proteomes" id="UP000553766">
    <property type="component" value="Unassembled WGS sequence"/>
</dbReference>
<keyword evidence="5 6" id="KW-0949">S-adenosyl-L-methionine</keyword>
<evidence type="ECO:0000256" key="4">
    <source>
        <dbReference type="ARBA" id="ARBA00022679"/>
    </source>
</evidence>
<feature type="binding site" evidence="6">
    <location>
        <position position="76"/>
    </location>
    <ligand>
        <name>S-adenosyl-L-methionine</name>
        <dbReference type="ChEBI" id="CHEBI:59789"/>
    </ligand>
</feature>
<keyword evidence="3 6" id="KW-0489">Methyltransferase</keyword>
<dbReference type="GO" id="GO:0070043">
    <property type="term" value="F:rRNA (guanine-N7-)-methyltransferase activity"/>
    <property type="evidence" value="ECO:0007669"/>
    <property type="project" value="UniProtKB-UniRule"/>
</dbReference>
<dbReference type="GO" id="GO:0005829">
    <property type="term" value="C:cytosol"/>
    <property type="evidence" value="ECO:0007669"/>
    <property type="project" value="TreeGrafter"/>
</dbReference>
<feature type="binding site" evidence="6">
    <location>
        <position position="139"/>
    </location>
    <ligand>
        <name>S-adenosyl-L-methionine</name>
        <dbReference type="ChEBI" id="CHEBI:59789"/>
    </ligand>
</feature>
<dbReference type="InterPro" id="IPR029063">
    <property type="entry name" value="SAM-dependent_MTases_sf"/>
</dbReference>
<evidence type="ECO:0000256" key="2">
    <source>
        <dbReference type="ARBA" id="ARBA00022552"/>
    </source>
</evidence>
<dbReference type="EC" id="2.1.1.170" evidence="6"/>
<reference evidence="7 8" key="1">
    <citation type="submission" date="2020-08" db="EMBL/GenBank/DDBJ databases">
        <title>Genomic Encyclopedia of Type Strains, Phase IV (KMG-IV): sequencing the most valuable type-strain genomes for metagenomic binning, comparative biology and taxonomic classification.</title>
        <authorList>
            <person name="Goeker M."/>
        </authorList>
    </citation>
    <scope>NUCLEOTIDE SEQUENCE [LARGE SCALE GENOMIC DNA]</scope>
    <source>
        <strain evidence="7 8">DSM 103377</strain>
    </source>
</reference>
<dbReference type="RefSeq" id="WP_246413518.1">
    <property type="nucleotide sequence ID" value="NZ_JACIJS010000001.1"/>
</dbReference>
<feature type="binding site" evidence="6">
    <location>
        <position position="71"/>
    </location>
    <ligand>
        <name>S-adenosyl-L-methionine</name>
        <dbReference type="ChEBI" id="CHEBI:59789"/>
    </ligand>
</feature>
<proteinExistence type="inferred from homology"/>
<comment type="similarity">
    <text evidence="6">Belongs to the methyltransferase superfamily. RNA methyltransferase RsmG family.</text>
</comment>
<gene>
    <name evidence="6" type="primary">rsmG</name>
    <name evidence="7" type="ORF">FHS89_000471</name>
</gene>
<evidence type="ECO:0000256" key="6">
    <source>
        <dbReference type="HAMAP-Rule" id="MF_00074"/>
    </source>
</evidence>
<dbReference type="SUPFAM" id="SSF53335">
    <property type="entry name" value="S-adenosyl-L-methionine-dependent methyltransferases"/>
    <property type="match status" value="1"/>
</dbReference>
<comment type="subcellular location">
    <subcellularLocation>
        <location evidence="6">Cytoplasm</location>
    </subcellularLocation>
</comment>
<evidence type="ECO:0000256" key="3">
    <source>
        <dbReference type="ARBA" id="ARBA00022603"/>
    </source>
</evidence>
<protein>
    <recommendedName>
        <fullName evidence="6">Ribosomal RNA small subunit methyltransferase G</fullName>
        <ecNumber evidence="6">2.1.1.170</ecNumber>
    </recommendedName>
    <alternativeName>
        <fullName evidence="6">16S rRNA 7-methylguanosine methyltransferase</fullName>
        <shortName evidence="6">16S rRNA m7G methyltransferase</shortName>
    </alternativeName>
</protein>
<dbReference type="PANTHER" id="PTHR31760:SF0">
    <property type="entry name" value="S-ADENOSYL-L-METHIONINE-DEPENDENT METHYLTRANSFERASES SUPERFAMILY PROTEIN"/>
    <property type="match status" value="1"/>
</dbReference>
<evidence type="ECO:0000256" key="5">
    <source>
        <dbReference type="ARBA" id="ARBA00022691"/>
    </source>
</evidence>
<dbReference type="HAMAP" id="MF_00074">
    <property type="entry name" value="16SrRNA_methyltr_G"/>
    <property type="match status" value="1"/>
</dbReference>
<dbReference type="EMBL" id="JACIJS010000001">
    <property type="protein sequence ID" value="MBB5514473.1"/>
    <property type="molecule type" value="Genomic_DNA"/>
</dbReference>
<name>A0A840WJX1_9RHOB</name>
<feature type="binding site" evidence="6">
    <location>
        <begin position="125"/>
        <end position="126"/>
    </location>
    <ligand>
        <name>S-adenosyl-L-methionine</name>
        <dbReference type="ChEBI" id="CHEBI:59789"/>
    </ligand>
</feature>
<dbReference type="Gene3D" id="3.40.50.150">
    <property type="entry name" value="Vaccinia Virus protein VP39"/>
    <property type="match status" value="1"/>
</dbReference>
<evidence type="ECO:0000256" key="1">
    <source>
        <dbReference type="ARBA" id="ARBA00022490"/>
    </source>
</evidence>
<dbReference type="PANTHER" id="PTHR31760">
    <property type="entry name" value="S-ADENOSYL-L-METHIONINE-DEPENDENT METHYLTRANSFERASES SUPERFAMILY PROTEIN"/>
    <property type="match status" value="1"/>
</dbReference>
<keyword evidence="4 6" id="KW-0808">Transferase</keyword>
<keyword evidence="2 6" id="KW-0698">rRNA processing</keyword>
<dbReference type="AlphaFoldDB" id="A0A840WJX1"/>
<comment type="catalytic activity">
    <reaction evidence="6">
        <text>guanosine(527) in 16S rRNA + S-adenosyl-L-methionine = N(7)-methylguanosine(527) in 16S rRNA + S-adenosyl-L-homocysteine</text>
        <dbReference type="Rhea" id="RHEA:42732"/>
        <dbReference type="Rhea" id="RHEA-COMP:10209"/>
        <dbReference type="Rhea" id="RHEA-COMP:10210"/>
        <dbReference type="ChEBI" id="CHEBI:57856"/>
        <dbReference type="ChEBI" id="CHEBI:59789"/>
        <dbReference type="ChEBI" id="CHEBI:74269"/>
        <dbReference type="ChEBI" id="CHEBI:74480"/>
        <dbReference type="EC" id="2.1.1.170"/>
    </reaction>
</comment>
<dbReference type="PIRSF" id="PIRSF003078">
    <property type="entry name" value="GidB"/>
    <property type="match status" value="1"/>
</dbReference>
<comment type="caution">
    <text evidence="7">The sequence shown here is derived from an EMBL/GenBank/DDBJ whole genome shotgun (WGS) entry which is preliminary data.</text>
</comment>
<evidence type="ECO:0000313" key="7">
    <source>
        <dbReference type="EMBL" id="MBB5514473.1"/>
    </source>
</evidence>
<evidence type="ECO:0000313" key="8">
    <source>
        <dbReference type="Proteomes" id="UP000553766"/>
    </source>
</evidence>
<organism evidence="7 8">
    <name type="scientific">Rubricella aquisinus</name>
    <dbReference type="NCBI Taxonomy" id="2028108"/>
    <lineage>
        <taxon>Bacteria</taxon>
        <taxon>Pseudomonadati</taxon>
        <taxon>Pseudomonadota</taxon>
        <taxon>Alphaproteobacteria</taxon>
        <taxon>Rhodobacterales</taxon>
        <taxon>Paracoccaceae</taxon>
        <taxon>Rubricella</taxon>
    </lineage>
</organism>
<sequence length="206" mass="22820">MSEFALPKGISVSRETLDRLQVYADLLERWQEKINLVAPSTIPDLWERHFVDSAQIYSYAPHNVRKWVDLGSGAGFPGLVVATLAHEANPDIAFTLVESDARKGAFLRTVIRELGLNATVLTSRIEATEPQKADIVSARALAPLDKLLGYAYPHLNADGICIFHKGARVGEELVQARNLWSFDVTHKESLIDQESTVLILSGIHHV</sequence>
<keyword evidence="8" id="KW-1185">Reference proteome</keyword>
<dbReference type="Pfam" id="PF02527">
    <property type="entry name" value="GidB"/>
    <property type="match status" value="1"/>
</dbReference>
<dbReference type="InterPro" id="IPR003682">
    <property type="entry name" value="rRNA_ssu_MeTfrase_G"/>
</dbReference>
<keyword evidence="1 6" id="KW-0963">Cytoplasm</keyword>
<dbReference type="NCBIfam" id="TIGR00138">
    <property type="entry name" value="rsmG_gidB"/>
    <property type="match status" value="1"/>
</dbReference>
<accession>A0A840WJX1</accession>
<comment type="caution">
    <text evidence="6">Lacks conserved residue(s) required for the propagation of feature annotation.</text>
</comment>